<comment type="caution">
    <text evidence="1">The sequence shown here is derived from an EMBL/GenBank/DDBJ whole genome shotgun (WGS) entry which is preliminary data.</text>
</comment>
<organism evidence="1">
    <name type="scientific">marine sediment metagenome</name>
    <dbReference type="NCBI Taxonomy" id="412755"/>
    <lineage>
        <taxon>unclassified sequences</taxon>
        <taxon>metagenomes</taxon>
        <taxon>ecological metagenomes</taxon>
    </lineage>
</organism>
<gene>
    <name evidence="1" type="ORF">LCGC14_0435040</name>
</gene>
<sequence length="528" mass="58308">MKKILSIILGITLLASFSFAAVDWQRFEFFENSGGLNDQFSPILIEDNEASNLQNVVFTKAKHWKTRDGFKALNTDIIGSDITCTGGIYYRTIKGVKHLVAIFSDGTIRKMDYNANGPDGTWDDITGSIIFLVTQNDLASFAIGEDTLIIEDGVTGTAPYKWTGSGNATDLGGSPPNASIVTYHKRHAFFAGDRDNPSILYFTDLGDIENSTTGLSGNVEIETNDGTIITALAPGFDALYIWKGGSAGRGSIWRLSGDDKDTFKLQRMVSDVGTLSPRSVALIGNSFFFIDSQGDTYIYDGAIGLRLISTKIEGTRDNLNFDRFPYISTVAFDKDYYISVSDTSAAFNNMILVFDTFPLAWTKFSGFHANALWVADNGSGQDMLVWGGYKGVVFKYPSGTNDDDVAIDMFYHTKKYSFPELRNPESKANKAWRALRVFCKQKGNNDLIIEPRVDFGSSGTSSDMNLKGTKSLFGTAKYGTAIYGGKNIIIERFEPDLEGDYFQILYSNNTKDEPIENFGWQISIETVD</sequence>
<name>A0A0F9T560_9ZZZZ</name>
<protein>
    <submittedName>
        <fullName evidence="1">Uncharacterized protein</fullName>
    </submittedName>
</protein>
<reference evidence="1" key="1">
    <citation type="journal article" date="2015" name="Nature">
        <title>Complex archaea that bridge the gap between prokaryotes and eukaryotes.</title>
        <authorList>
            <person name="Spang A."/>
            <person name="Saw J.H."/>
            <person name="Jorgensen S.L."/>
            <person name="Zaremba-Niedzwiedzka K."/>
            <person name="Martijn J."/>
            <person name="Lind A.E."/>
            <person name="van Eijk R."/>
            <person name="Schleper C."/>
            <person name="Guy L."/>
            <person name="Ettema T.J."/>
        </authorList>
    </citation>
    <scope>NUCLEOTIDE SEQUENCE</scope>
</reference>
<evidence type="ECO:0000313" key="1">
    <source>
        <dbReference type="EMBL" id="KKN70057.1"/>
    </source>
</evidence>
<dbReference type="EMBL" id="LAZR01000412">
    <property type="protein sequence ID" value="KKN70057.1"/>
    <property type="molecule type" value="Genomic_DNA"/>
</dbReference>
<accession>A0A0F9T560</accession>
<proteinExistence type="predicted"/>
<dbReference type="AlphaFoldDB" id="A0A0F9T560"/>